<dbReference type="Pfam" id="PF00108">
    <property type="entry name" value="Thiolase_N"/>
    <property type="match status" value="1"/>
</dbReference>
<accession>A0ABV6C4N2</accession>
<dbReference type="InterPro" id="IPR020616">
    <property type="entry name" value="Thiolase_N"/>
</dbReference>
<keyword evidence="8" id="KW-1185">Reference proteome</keyword>
<dbReference type="RefSeq" id="WP_248106883.1">
    <property type="nucleotide sequence ID" value="NZ_JAKHEX010000007.1"/>
</dbReference>
<dbReference type="Pfam" id="PF02803">
    <property type="entry name" value="Thiolase_C"/>
    <property type="match status" value="1"/>
</dbReference>
<dbReference type="InterPro" id="IPR016039">
    <property type="entry name" value="Thiolase-like"/>
</dbReference>
<dbReference type="PROSITE" id="PS00099">
    <property type="entry name" value="THIOLASE_3"/>
    <property type="match status" value="1"/>
</dbReference>
<feature type="domain" description="Thiolase N-terminal" evidence="5">
    <location>
        <begin position="8"/>
        <end position="250"/>
    </location>
</feature>
<dbReference type="InterPro" id="IPR002155">
    <property type="entry name" value="Thiolase"/>
</dbReference>
<evidence type="ECO:0000259" key="5">
    <source>
        <dbReference type="Pfam" id="PF00108"/>
    </source>
</evidence>
<dbReference type="InterPro" id="IPR020610">
    <property type="entry name" value="Thiolase_AS"/>
</dbReference>
<protein>
    <submittedName>
        <fullName evidence="7">Thiolase family protein</fullName>
    </submittedName>
</protein>
<evidence type="ECO:0000313" key="7">
    <source>
        <dbReference type="EMBL" id="MFC0082657.1"/>
    </source>
</evidence>
<dbReference type="InterPro" id="IPR020617">
    <property type="entry name" value="Thiolase_C"/>
</dbReference>
<dbReference type="PANTHER" id="PTHR43365">
    <property type="entry name" value="BLR7806 PROTEIN"/>
    <property type="match status" value="1"/>
</dbReference>
<reference evidence="7 8" key="1">
    <citation type="submission" date="2024-09" db="EMBL/GenBank/DDBJ databases">
        <authorList>
            <person name="Sun Q."/>
            <person name="Mori K."/>
        </authorList>
    </citation>
    <scope>NUCLEOTIDE SEQUENCE [LARGE SCALE GENOMIC DNA]</scope>
    <source>
        <strain evidence="7 8">JCM 15389</strain>
    </source>
</reference>
<proteinExistence type="inferred from homology"/>
<dbReference type="SUPFAM" id="SSF53901">
    <property type="entry name" value="Thiolase-like"/>
    <property type="match status" value="2"/>
</dbReference>
<dbReference type="Gene3D" id="3.40.47.10">
    <property type="match status" value="1"/>
</dbReference>
<evidence type="ECO:0000256" key="4">
    <source>
        <dbReference type="RuleBase" id="RU003557"/>
    </source>
</evidence>
<evidence type="ECO:0000256" key="3">
    <source>
        <dbReference type="ARBA" id="ARBA00023315"/>
    </source>
</evidence>
<dbReference type="Proteomes" id="UP001589788">
    <property type="component" value="Unassembled WGS sequence"/>
</dbReference>
<evidence type="ECO:0000256" key="1">
    <source>
        <dbReference type="ARBA" id="ARBA00010982"/>
    </source>
</evidence>
<dbReference type="CDD" id="cd00751">
    <property type="entry name" value="thiolase"/>
    <property type="match status" value="1"/>
</dbReference>
<dbReference type="PANTHER" id="PTHR43365:SF1">
    <property type="entry name" value="ACETYL-COA C-ACYLTRANSFERASE"/>
    <property type="match status" value="1"/>
</dbReference>
<comment type="caution">
    <text evidence="7">The sequence shown here is derived from an EMBL/GenBank/DDBJ whole genome shotgun (WGS) entry which is preliminary data.</text>
</comment>
<comment type="similarity">
    <text evidence="1 4">Belongs to the thiolase-like superfamily. Thiolase family.</text>
</comment>
<sequence length="383" mass="39983">MRDDNEAVIVGALRTPIGKRGGALAQVRPDDLAAFLLQGLCQRTGIEPGWVDDVIMGCATPVGEQGWNIGRQAVLLAGFPVEVPAVTVNRMCASSDQAVRYAAQAIRCGDADVVIAAGVESMSRVPMTSDGVSFSPRMPYRLIMQGLSAQLVAERFGISRVEMDEFALASHRRAVAAQRAGAFDRELLPVSLTGEDGVVAKLEADEGPRPGTSLAAIAALPPAFQQDGWVTAGNSSQMSDGAAGLVLASRRFAEERGLRPRARVLASVTVGSDPVLQLAGVIDASRKALDRAGLSLAAVDHVEVNEAFASVALAWLRAFDQPAERINPRGGAIALGHPLGATGARLLVSALHALEDSGGRVALTTMCIGHGMANATVLERLEG</sequence>
<keyword evidence="3 4" id="KW-0012">Acyltransferase</keyword>
<dbReference type="EMBL" id="JBHLYQ010000131">
    <property type="protein sequence ID" value="MFC0082657.1"/>
    <property type="molecule type" value="Genomic_DNA"/>
</dbReference>
<dbReference type="PIRSF" id="PIRSF000429">
    <property type="entry name" value="Ac-CoA_Ac_transf"/>
    <property type="match status" value="1"/>
</dbReference>
<evidence type="ECO:0000256" key="2">
    <source>
        <dbReference type="ARBA" id="ARBA00022679"/>
    </source>
</evidence>
<dbReference type="PROSITE" id="PS00737">
    <property type="entry name" value="THIOLASE_2"/>
    <property type="match status" value="1"/>
</dbReference>
<dbReference type="NCBIfam" id="TIGR01930">
    <property type="entry name" value="AcCoA-C-Actrans"/>
    <property type="match status" value="1"/>
</dbReference>
<feature type="domain" description="Thiolase C-terminal" evidence="6">
    <location>
        <begin position="259"/>
        <end position="380"/>
    </location>
</feature>
<evidence type="ECO:0000259" key="6">
    <source>
        <dbReference type="Pfam" id="PF02803"/>
    </source>
</evidence>
<name>A0ABV6C4N2_9ACTN</name>
<organism evidence="7 8">
    <name type="scientific">Aciditerrimonas ferrireducens</name>
    <dbReference type="NCBI Taxonomy" id="667306"/>
    <lineage>
        <taxon>Bacteria</taxon>
        <taxon>Bacillati</taxon>
        <taxon>Actinomycetota</taxon>
        <taxon>Acidimicrobiia</taxon>
        <taxon>Acidimicrobiales</taxon>
        <taxon>Acidimicrobiaceae</taxon>
        <taxon>Aciditerrimonas</taxon>
    </lineage>
</organism>
<keyword evidence="2 4" id="KW-0808">Transferase</keyword>
<evidence type="ECO:0000313" key="8">
    <source>
        <dbReference type="Proteomes" id="UP001589788"/>
    </source>
</evidence>
<gene>
    <name evidence="7" type="ORF">ACFFRE_10990</name>
</gene>
<dbReference type="InterPro" id="IPR020613">
    <property type="entry name" value="Thiolase_CS"/>
</dbReference>